<dbReference type="PANTHER" id="PTHR48103:SF2">
    <property type="entry name" value="MIDASIN"/>
    <property type="match status" value="1"/>
</dbReference>
<feature type="coiled-coil region" evidence="3">
    <location>
        <begin position="1210"/>
        <end position="1241"/>
    </location>
</feature>
<name>A0ABC8UFZ0_9AQUA</name>
<keyword evidence="1" id="KW-0547">Nucleotide-binding</keyword>
<feature type="compositionally biased region" description="Low complexity" evidence="4">
    <location>
        <begin position="3365"/>
        <end position="3380"/>
    </location>
</feature>
<dbReference type="Pfam" id="PF17867">
    <property type="entry name" value="AAA_lid_7"/>
    <property type="match status" value="1"/>
</dbReference>
<dbReference type="SMART" id="SM00382">
    <property type="entry name" value="AAA"/>
    <property type="match status" value="1"/>
</dbReference>
<dbReference type="FunFam" id="3.40.50.410:FF:000114">
    <property type="entry name" value="Midasin"/>
    <property type="match status" value="1"/>
</dbReference>
<dbReference type="CDD" id="cd00009">
    <property type="entry name" value="AAA"/>
    <property type="match status" value="1"/>
</dbReference>
<accession>A0ABC8UFZ0</accession>
<feature type="compositionally biased region" description="Acidic residues" evidence="4">
    <location>
        <begin position="3213"/>
        <end position="3222"/>
    </location>
</feature>
<comment type="caution">
    <text evidence="6">The sequence shown here is derived from an EMBL/GenBank/DDBJ whole genome shotgun (WGS) entry which is preliminary data.</text>
</comment>
<feature type="compositionally biased region" description="Basic and acidic residues" evidence="4">
    <location>
        <begin position="3163"/>
        <end position="3173"/>
    </location>
</feature>
<feature type="region of interest" description="Disordered" evidence="4">
    <location>
        <begin position="3448"/>
        <end position="3486"/>
    </location>
</feature>
<evidence type="ECO:0000256" key="2">
    <source>
        <dbReference type="ARBA" id="ARBA00022840"/>
    </source>
</evidence>
<feature type="region of interest" description="Disordered" evidence="4">
    <location>
        <begin position="2998"/>
        <end position="3024"/>
    </location>
</feature>
<reference evidence="6 7" key="1">
    <citation type="submission" date="2024-02" db="EMBL/GenBank/DDBJ databases">
        <authorList>
            <person name="Vignale AGUSTIN F."/>
            <person name="Sosa J E."/>
            <person name="Modenutti C."/>
        </authorList>
    </citation>
    <scope>NUCLEOTIDE SEQUENCE [LARGE SCALE GENOMIC DNA]</scope>
</reference>
<feature type="region of interest" description="Disordered" evidence="4">
    <location>
        <begin position="3357"/>
        <end position="3384"/>
    </location>
</feature>
<feature type="compositionally biased region" description="Basic and acidic residues" evidence="4">
    <location>
        <begin position="3241"/>
        <end position="3253"/>
    </location>
</feature>
<organism evidence="6 7">
    <name type="scientific">Ilex paraguariensis</name>
    <name type="common">yerba mate</name>
    <dbReference type="NCBI Taxonomy" id="185542"/>
    <lineage>
        <taxon>Eukaryota</taxon>
        <taxon>Viridiplantae</taxon>
        <taxon>Streptophyta</taxon>
        <taxon>Embryophyta</taxon>
        <taxon>Tracheophyta</taxon>
        <taxon>Spermatophyta</taxon>
        <taxon>Magnoliopsida</taxon>
        <taxon>eudicotyledons</taxon>
        <taxon>Gunneridae</taxon>
        <taxon>Pentapetalae</taxon>
        <taxon>asterids</taxon>
        <taxon>campanulids</taxon>
        <taxon>Aquifoliales</taxon>
        <taxon>Aquifoliaceae</taxon>
        <taxon>Ilex</taxon>
    </lineage>
</organism>
<dbReference type="FunFam" id="3.40.50.300:FF:002238">
    <property type="entry name" value="Midasin"/>
    <property type="match status" value="1"/>
</dbReference>
<keyword evidence="2" id="KW-0067">ATP-binding</keyword>
<dbReference type="EMBL" id="CAUOFW020007613">
    <property type="protein sequence ID" value="CAK9179916.1"/>
    <property type="molecule type" value="Genomic_DNA"/>
</dbReference>
<feature type="compositionally biased region" description="Basic and acidic residues" evidence="4">
    <location>
        <begin position="3263"/>
        <end position="3287"/>
    </location>
</feature>
<dbReference type="InterPro" id="IPR040848">
    <property type="entry name" value="AAA_lid_7"/>
</dbReference>
<feature type="compositionally biased region" description="Basic and acidic residues" evidence="4">
    <location>
        <begin position="3103"/>
        <end position="3154"/>
    </location>
</feature>
<evidence type="ECO:0000256" key="4">
    <source>
        <dbReference type="SAM" id="MobiDB-lite"/>
    </source>
</evidence>
<dbReference type="PANTHER" id="PTHR48103">
    <property type="entry name" value="MIDASIN-RELATED"/>
    <property type="match status" value="1"/>
</dbReference>
<feature type="region of interest" description="Disordered" evidence="4">
    <location>
        <begin position="3038"/>
        <end position="3315"/>
    </location>
</feature>
<feature type="compositionally biased region" description="Acidic residues" evidence="4">
    <location>
        <begin position="3075"/>
        <end position="3089"/>
    </location>
</feature>
<dbReference type="InterPro" id="IPR036465">
    <property type="entry name" value="vWFA_dom_sf"/>
</dbReference>
<dbReference type="InterPro" id="IPR027417">
    <property type="entry name" value="P-loop_NTPase"/>
</dbReference>
<dbReference type="Proteomes" id="UP001642360">
    <property type="component" value="Unassembled WGS sequence"/>
</dbReference>
<dbReference type="GO" id="GO:0005524">
    <property type="term" value="F:ATP binding"/>
    <property type="evidence" value="ECO:0007669"/>
    <property type="project" value="UniProtKB-KW"/>
</dbReference>
<sequence length="3855" mass="437649">MQADKRQSLWNVIAASLGVVWSIGDHLRSGWFSVSARLPLNTIYGALENTISLSLSSHVVLGDEHLEVEGFEFLAPTTRRNALRVLRAMQLSKPVLLEGSPGVGKTSLIVALGKFSGHTVVRINLSEQTDIMDLLGSDLPIESDEGMHFAWSDGILLQALKKGSWVLLDELNLAPQSVLEGLNAILDHRAEVFIPELGLTFKCPSSFRIFACQNPSQQGGGRKGLPKSFLNRFTKVFVDELSEEDYLSICSSLYPSIARPILSKLILFNKRLHEDTMIHRKFAGDGSPWEFNLRDVIRSCQIIQGAPESLKIDCFLNTVYVQRMRTSADRREVIRLYEQVFGLKSFANPYPRVQLSPLHLIVGNTCIERNHFQSPKNSDSELKILPAIRSSLEAVAHCVQHQWLCILVGPPSSGKTSLIRLLAQLTGNVLNELNLSSGTDVSELLGCFEQYNAFRNYRLAIARVECYINEYCNLKLESSTEAFERRKDLIAQWLTFLSSIDYGPSTCSTSTHVESRRTVSFDSVSLLVEVIEHLILDVGKSLLPLSCTCKDLSRTLETLRKLQEDYRRRVYPAKFEWVAGLLIKAIENGEWIVLENANLCNPTVLDRINSLVEQSGSITLNECGSVDGKPVVLHPHPRFRMFLTVNPSYGEVSRAMRNRGVEIYVMQPDWLLDEECGENHDETKLKDVKRFLVLSGIPLGGWVDSMAKAHIYAKREGFCLDVSITYLELARWVQLLQGLLTDGNRPIWSLHISWEHIYLSALGETEGKDIVTHAIICYLTIPEPCKRNFFQGCSLCLPGGWPTPLKLRDFVWFSKEACVRQNCMYLEFLGAQITCHTFGMTQCRYPVEQALTARNSMGSYQMDLKMLHVMMFPNKSNEIALNSGWQTGFDLALTKKMFLFAANWTIEQATENDLDFYLLWFSWFGSQLSSFCHIFTSFLTALRQELEHPIWNVIFRCRRELMSDHLVDVVLKPMLSMELVDFSSSDGMLKSCGELLVKAINSVGLLRLSYQQWNAESEYKYNEKTWCFEPLLRLIRGVEKEVLDLIVESPSFAVLFPLYNNLLEDHIQFWNGIATSQYEHLLISWRSLVKDAVKLQVFCPREVENFLEESKNLDGVSSWLLQSQKSLLWIHGGHPFLPSSSDLYHKQHQLLKLCELVWPSKTKSLEIAVNDGLIEAAVSSVPELRFLAMQGVCMSSYIMGEVNKDDINIVQQLEEMYQMLVRRLEHEKSTLQVNRETTEKASFLAELSASCCLFSADVLCQRSGFDSWLVTLPLIDETSFFRDMGLLQELSKIVLVDTEELESALSCLSDHLESALNFSLKFSSRPPTDFSPHQKILWTLDAWTSVDAAKTKVSSFVLEMWFRWHTSLWTICPVVLLKNFPRLDGCDIVLPHMLFQPVKTATTDQILHNTIAIRDYAVHSLKLRVASRNIWHSSPRTTNIQSFFLSTARSLFQQIIFAHKKSFEADKYATIKSIFGSVQEKMMTQADIRALTRLLASSTHSGFISLIDPLVQPLLGELYLRCSSTDVIYSLGCAWLQVGALRYNLLICCDDLDPAVKYSFKYSRLMDKIASLELETEVRKECAYLAGCFSLREADKQRTRLLENLKAEGKRVNRQIVFRSDPGKFKELKYECDEFLKSFATSVDLIKNVRSMDIKQVIDQVHKWQDMATRFIGRLSNEYASYFDIIQPVQVAIYEMKLGLSLLLSSALEKKYLERVGQDDMDVVLGTIYSFMRFPRGCSPKSVSIKSGSRKAKLSYSDIDFPTSIEAVDIDLLENLVTLTSELNTNRMEPVLQLKAAIHRNILLRVAYSIAEAHFMDTASFMLLHKIFDEIASLWLNMKVQVRTKEDHEAQQYKFRPRAFKIQSIVDIDISTLGSLIMNESFLEWQELVYEEELAERKPDEEHESFEEDWNFLEETVLNSMVLIHNQLFGSVDLVQTSGSIEVSDADRLFSFIDSYALGIRMLKDLEGLSSSSLDAKLIPEHLLRLSLDHEQKFHLSHKSAKAYNFYKDSNASMMAKMVEPVGILQQRIASLLKESDDHPALQKILDVTEMILAIPLSTPLAKALSGLQFLLNRVQILQETVAKFPLSGQLEPIFVLVSSWQKLEFESWPALLDEVQSQFETNAGKLWFPLHSILQHRDSTDIDEYRQSTIQSLEEFIQTSSIGEFRKRLQLLFAFHGQIINGICRGSYSSPFLVENVKILYNIFGFYVQLLPRILEHIEGNRRRIEMELKEFLKLCRWEHSESYLTMENSKRTRKKFRKIIQKYTVSDALSGLQFLLNRVQILQETVAKFPLSGQLEPIFVLVSSWQKLEFESWPALLDEVQSQFETNAGKLWFPLHSILQHRDSTDIDEYRQSTIQRHVLSFTVTLILIFRTDLLQQPVMLMFNQEAARMGIKTQSVQGPNPLSVSYDRNGHMLDVACSETQFRDTHMSVWFADWKKKVYLVLQNLHLGRPITEFGISSNYSIDEEVASIFRDCILSQSSHLVYQEESNQVWHTIEKICRTAIDCGELWKDEKKSFGKRRALSVLLKLLDNCGLSKHRSTFLEFGINQSSWWLLQPSYDVQHLLLTQGRLSNGDGNVAALSQFQNAYHESFRSEWKAANEYYFKSMASVHLLRQICLNFHKDFTLEQVNRSGSYLDHLISIQQEQRAAAYDFSEQLNGLRKCIFPLENLFSNSISSCESSSESFFIQNQHVSFECMWKQKQLFDSVCAMLHDGSLLLKKIENNHLNTCQNVEAAAKRFRLFIEKFVPDFQKSKDLLDNYLLGRDRVITTMGALLCPFGITKQMEQLIYQNFQFIREFEQNLRAFCKQDLDEGSVKEALLAHFEDIFEKNKLFAEEYNSAVQEKNQLETKVEVSNNCGEKVSELEAGFGEALEKTYKHIVDAFRSVGSLKNDCVFSNDSLVNITNLRLSLICDELGNTIQFAVDLVNHYGSANPSLCFLVGSHLKHLYSLLDLILTYSNALLHDFLVMHRTVSIMSHALANIFASLYSKGFGISTEDQMDETGHDTQDAKGTGMGEGAGLNDVSDQISDEDQLLGITEKPNEEQDTLPDVPSKTDKGIEMEEDFAAETFSVSEESGDDDSNDGQDEQLESAMGDTGVDSEIVDEKLWDKDDDENPSRTKEKYESGPTKEKYESGPSVKDKDSSGRELRAKEDSATSANEVGELDRDGSDKQNDANGNEDGPDGTDDIEDMNVDKEDGFSDPTGIELNKPDQGCEEDIDMDEIERADPMEDAGSEELDQSDEGKNGDEEKANSMDEILDEAESDRFAENSEREGLENNHEKIKKDMFEPGTSNLVSDNVPNAESATQPGSDSLAADVENVAPDAKWSNCNDIQNNLAPMSGLPNAAEIEIAIASEGGKLSEHQSRPQLSQLDSSSLQKIQPNPCRNVGDALEGWKERVKVSVDLQENNVAVPDDMMDENADEYGFTSKLEKGASQALGPAASDQIDRNINLNDLDGDGITADRKDHSEMDTEQQHSEAHPSRSYALNTGNKIEAQTEMSDLEKQPEGSPEFYHHHDGDLGSISDSLVSLKKPDMSDGFHQGGELFESNDELGKASNIEDMSSNKKDYATTLWRKYELLTTRLSQELAEQLRLVMEPTLASKLQGDYRTGKRINMKKVISYIASHYRKDKIWLRRTRPNKRDYQVIIAVDDSRSMSESCCGDVAVEALVTVCRAMSQLEVGNLAVASFGKKGNIKLLHDFDQPFTGEAGIKMISSLTFKQENTIADEPMIDLLKYLKDMLDAAVANARLPSGHNPLQQLVLIIADGRFHEKENLKRCVRNILSNKRMVAFLLLDSPQESIMDLMEASFQGGNVKFSKYLDSFPFPYYVVLKNIEALPRTLADLLRQWFELMQYSRD</sequence>
<feature type="compositionally biased region" description="Basic and acidic residues" evidence="4">
    <location>
        <begin position="3460"/>
        <end position="3480"/>
    </location>
</feature>
<feature type="compositionally biased region" description="Acidic residues" evidence="4">
    <location>
        <begin position="3229"/>
        <end position="3240"/>
    </location>
</feature>
<dbReference type="PROSITE" id="PS50234">
    <property type="entry name" value="VWFA"/>
    <property type="match status" value="1"/>
</dbReference>
<evidence type="ECO:0000259" key="5">
    <source>
        <dbReference type="PROSITE" id="PS50234"/>
    </source>
</evidence>
<keyword evidence="3" id="KW-0175">Coiled coil</keyword>
<dbReference type="InterPro" id="IPR011704">
    <property type="entry name" value="ATPase_dyneun-rel_AAA"/>
</dbReference>
<feature type="compositionally biased region" description="Polar residues" evidence="4">
    <location>
        <begin position="3290"/>
        <end position="3310"/>
    </location>
</feature>
<evidence type="ECO:0000313" key="7">
    <source>
        <dbReference type="Proteomes" id="UP001642360"/>
    </source>
</evidence>
<feature type="domain" description="VWFA" evidence="5">
    <location>
        <begin position="3643"/>
        <end position="3843"/>
    </location>
</feature>
<dbReference type="SUPFAM" id="SSF53300">
    <property type="entry name" value="vWA-like"/>
    <property type="match status" value="1"/>
</dbReference>
<gene>
    <name evidence="6" type="ORF">ILEXP_LOCUS49863</name>
</gene>
<dbReference type="Pfam" id="PF07728">
    <property type="entry name" value="AAA_5"/>
    <property type="match status" value="1"/>
</dbReference>
<keyword evidence="7" id="KW-1185">Reference proteome</keyword>
<dbReference type="SUPFAM" id="SSF52540">
    <property type="entry name" value="P-loop containing nucleoside triphosphate hydrolases"/>
    <property type="match status" value="2"/>
</dbReference>
<evidence type="ECO:0000313" key="6">
    <source>
        <dbReference type="EMBL" id="CAK9179916.1"/>
    </source>
</evidence>
<protein>
    <recommendedName>
        <fullName evidence="5">VWFA domain-containing protein</fullName>
    </recommendedName>
</protein>
<dbReference type="InterPro" id="IPR002035">
    <property type="entry name" value="VWF_A"/>
</dbReference>
<feature type="compositionally biased region" description="Acidic residues" evidence="4">
    <location>
        <begin position="3180"/>
        <end position="3191"/>
    </location>
</feature>
<evidence type="ECO:0000256" key="1">
    <source>
        <dbReference type="ARBA" id="ARBA00022741"/>
    </source>
</evidence>
<dbReference type="Gene3D" id="3.40.50.300">
    <property type="entry name" value="P-loop containing nucleotide triphosphate hydrolases"/>
    <property type="match status" value="3"/>
</dbReference>
<dbReference type="FunFam" id="3.40.50.300:FF:001861">
    <property type="entry name" value="Midasin"/>
    <property type="match status" value="1"/>
</dbReference>
<evidence type="ECO:0000256" key="3">
    <source>
        <dbReference type="SAM" id="Coils"/>
    </source>
</evidence>
<proteinExistence type="predicted"/>
<dbReference type="InterPro" id="IPR003593">
    <property type="entry name" value="AAA+_ATPase"/>
</dbReference>